<evidence type="ECO:0000256" key="2">
    <source>
        <dbReference type="ARBA" id="ARBA00023315"/>
    </source>
</evidence>
<dbReference type="Gene3D" id="3.40.630.30">
    <property type="match status" value="1"/>
</dbReference>
<name>A0A031FXX5_9MICO</name>
<dbReference type="InterPro" id="IPR000182">
    <property type="entry name" value="GNAT_dom"/>
</dbReference>
<dbReference type="EMBL" id="JFYO01000002">
    <property type="protein sequence ID" value="EZP29117.1"/>
    <property type="molecule type" value="Genomic_DNA"/>
</dbReference>
<evidence type="ECO:0000259" key="4">
    <source>
        <dbReference type="PROSITE" id="PS51186"/>
    </source>
</evidence>
<sequence>MPEVALGDGVVMRELASADAAALAEAYRRNRERLAPWEPVRVPSFFTEAGQAADVDAVLRECDARLAAPFVLAAGARIVGRLNLSGIVRGAFQSANLGYWIDDEFGRRGLMTAAVDAAAHIARDQLGLHRIQAATLLHNAASQAVLRRCGFTEIGVASRYLRIAGRWQDHLLFQRILEE</sequence>
<dbReference type="GO" id="GO:0005737">
    <property type="term" value="C:cytoplasm"/>
    <property type="evidence" value="ECO:0007669"/>
    <property type="project" value="TreeGrafter"/>
</dbReference>
<keyword evidence="2" id="KW-0012">Acyltransferase</keyword>
<accession>A0A031FXX5</accession>
<dbReference type="AlphaFoldDB" id="A0A031FXX5"/>
<evidence type="ECO:0000313" key="5">
    <source>
        <dbReference type="EMBL" id="EZP29117.1"/>
    </source>
</evidence>
<comment type="caution">
    <text evidence="5">The sequence shown here is derived from an EMBL/GenBank/DDBJ whole genome shotgun (WGS) entry which is preliminary data.</text>
</comment>
<dbReference type="GO" id="GO:0008999">
    <property type="term" value="F:protein-N-terminal-alanine acetyltransferase activity"/>
    <property type="evidence" value="ECO:0007669"/>
    <property type="project" value="TreeGrafter"/>
</dbReference>
<dbReference type="InterPro" id="IPR051531">
    <property type="entry name" value="N-acetyltransferase"/>
</dbReference>
<proteinExistence type="inferred from homology"/>
<evidence type="ECO:0000256" key="3">
    <source>
        <dbReference type="ARBA" id="ARBA00038502"/>
    </source>
</evidence>
<dbReference type="PANTHER" id="PTHR43792">
    <property type="entry name" value="GNAT FAMILY, PUTATIVE (AFU_ORTHOLOGUE AFUA_3G00765)-RELATED-RELATED"/>
    <property type="match status" value="1"/>
</dbReference>
<evidence type="ECO:0000313" key="6">
    <source>
        <dbReference type="Proteomes" id="UP000024001"/>
    </source>
</evidence>
<keyword evidence="1 5" id="KW-0808">Transferase</keyword>
<organism evidence="5 6">
    <name type="scientific">Microbacterium oleivorans</name>
    <dbReference type="NCBI Taxonomy" id="273677"/>
    <lineage>
        <taxon>Bacteria</taxon>
        <taxon>Bacillati</taxon>
        <taxon>Actinomycetota</taxon>
        <taxon>Actinomycetes</taxon>
        <taxon>Micrococcales</taxon>
        <taxon>Microbacteriaceae</taxon>
        <taxon>Microbacterium</taxon>
    </lineage>
</organism>
<comment type="similarity">
    <text evidence="3">Belongs to the acetyltransferase family. RimJ subfamily.</text>
</comment>
<dbReference type="Proteomes" id="UP000024001">
    <property type="component" value="Unassembled WGS sequence"/>
</dbReference>
<evidence type="ECO:0000256" key="1">
    <source>
        <dbReference type="ARBA" id="ARBA00022679"/>
    </source>
</evidence>
<dbReference type="PROSITE" id="PS51186">
    <property type="entry name" value="GNAT"/>
    <property type="match status" value="1"/>
</dbReference>
<protein>
    <submittedName>
        <fullName evidence="5">Putative ribosomal-protein-alanine acetyltransferase</fullName>
    </submittedName>
</protein>
<dbReference type="InterPro" id="IPR016181">
    <property type="entry name" value="Acyl_CoA_acyltransferase"/>
</dbReference>
<dbReference type="PANTHER" id="PTHR43792:SF8">
    <property type="entry name" value="[RIBOSOMAL PROTEIN US5]-ALANINE N-ACETYLTRANSFERASE"/>
    <property type="match status" value="1"/>
</dbReference>
<dbReference type="OrthoDB" id="5242221at2"/>
<dbReference type="PATRIC" id="fig|273677.3.peg.619"/>
<reference evidence="5 6" key="1">
    <citation type="submission" date="2014-03" db="EMBL/GenBank/DDBJ databases">
        <title>Draft Genome Sequences of 13 Willow Endophytes.</title>
        <authorList>
            <person name="Gan H.Y."/>
            <person name="Gan H.M."/>
            <person name="Savka M.A."/>
            <person name="Hudson A.O."/>
        </authorList>
    </citation>
    <scope>NUCLEOTIDE SEQUENCE [LARGE SCALE GENOMIC DNA]</scope>
    <source>
        <strain evidence="5 6">RIT293</strain>
    </source>
</reference>
<dbReference type="SUPFAM" id="SSF55729">
    <property type="entry name" value="Acyl-CoA N-acyltransferases (Nat)"/>
    <property type="match status" value="1"/>
</dbReference>
<dbReference type="eggNOG" id="COG1670">
    <property type="taxonomic scope" value="Bacteria"/>
</dbReference>
<gene>
    <name evidence="5" type="ORF">BW34_00634</name>
</gene>
<feature type="domain" description="N-acetyltransferase" evidence="4">
    <location>
        <begin position="10"/>
        <end position="178"/>
    </location>
</feature>
<dbReference type="Pfam" id="PF13302">
    <property type="entry name" value="Acetyltransf_3"/>
    <property type="match status" value="1"/>
</dbReference>
<keyword evidence="6" id="KW-1185">Reference proteome</keyword>
<dbReference type="RefSeq" id="WP_036309523.1">
    <property type="nucleotide sequence ID" value="NZ_JFYO01000002.1"/>
</dbReference>